<reference evidence="2" key="2">
    <citation type="submission" date="2020-10" db="UniProtKB">
        <authorList>
            <consortium name="WormBaseParasite"/>
        </authorList>
    </citation>
    <scope>IDENTIFICATION</scope>
</reference>
<sequence length="272" mass="31725">MPYPIAKLAYGLRCRLRELATPVERYQLQIAAGNAAICPPLQPITQTFKKLTFFKIINDEFVATKYSDKHDLVAVVYDNDDLLCLSRCYMQYFRAQDLNADIWNHFIIQAPAMGIDDCKMSNSLLNALSVRIFSHITDLDLDASNQCEMSFADLFLAFPYIEELVTTKITPTKTWMADILKVQKRKMLKLQFYIHRENFPIFDADEVNLATELRSRASRIFKNVQRDQLKNAAFPATYMILAYDKNPKAFVKGEEIHSEAKKRRRRHHRHRH</sequence>
<proteinExistence type="predicted"/>
<accession>A0A7E4VGR4</accession>
<dbReference type="WBParaSite" id="Pan_g20697.t1">
    <property type="protein sequence ID" value="Pan_g20697.t1"/>
    <property type="gene ID" value="Pan_g20697"/>
</dbReference>
<evidence type="ECO:0000313" key="2">
    <source>
        <dbReference type="WBParaSite" id="Pan_g20697.t1"/>
    </source>
</evidence>
<organism evidence="1 2">
    <name type="scientific">Panagrellus redivivus</name>
    <name type="common">Microworm</name>
    <dbReference type="NCBI Taxonomy" id="6233"/>
    <lineage>
        <taxon>Eukaryota</taxon>
        <taxon>Metazoa</taxon>
        <taxon>Ecdysozoa</taxon>
        <taxon>Nematoda</taxon>
        <taxon>Chromadorea</taxon>
        <taxon>Rhabditida</taxon>
        <taxon>Tylenchina</taxon>
        <taxon>Panagrolaimomorpha</taxon>
        <taxon>Panagrolaimoidea</taxon>
        <taxon>Panagrolaimidae</taxon>
        <taxon>Panagrellus</taxon>
    </lineage>
</organism>
<evidence type="ECO:0000313" key="1">
    <source>
        <dbReference type="Proteomes" id="UP000492821"/>
    </source>
</evidence>
<reference evidence="1" key="1">
    <citation type="journal article" date="2013" name="Genetics">
        <title>The draft genome and transcriptome of Panagrellus redivivus are shaped by the harsh demands of a free-living lifestyle.</title>
        <authorList>
            <person name="Srinivasan J."/>
            <person name="Dillman A.R."/>
            <person name="Macchietto M.G."/>
            <person name="Heikkinen L."/>
            <person name="Lakso M."/>
            <person name="Fracchia K.M."/>
            <person name="Antoshechkin I."/>
            <person name="Mortazavi A."/>
            <person name="Wong G."/>
            <person name="Sternberg P.W."/>
        </authorList>
    </citation>
    <scope>NUCLEOTIDE SEQUENCE [LARGE SCALE GENOMIC DNA]</scope>
    <source>
        <strain evidence="1">MT8872</strain>
    </source>
</reference>
<protein>
    <submittedName>
        <fullName evidence="2">DBD_Tnp_Mut domain-containing protein</fullName>
    </submittedName>
</protein>
<name>A0A7E4VGR4_PANRE</name>
<keyword evidence="1" id="KW-1185">Reference proteome</keyword>
<dbReference type="Proteomes" id="UP000492821">
    <property type="component" value="Unassembled WGS sequence"/>
</dbReference>
<dbReference type="AlphaFoldDB" id="A0A7E4VGR4"/>